<sequence length="228" mass="24246">MSFKKTFERHLNKELEDNQDNALYPPQLSPKDLESQSPPPPPPQLPPQVFPSYPERRGGMNIPTPIFILLILVLLFESCIIFVYTVVALWNTLPMPMLMPIHLEQPQPLIISPQWQIPAAASAQTITETVSTTIFSTITASTTLSASTTTLSASTATTTLSASTTTLSASPTTIPPVTVTKPAPTITVLSTVSAPQLPSITTETILSTTSLGSSSTVTSTAIVTASAV</sequence>
<comment type="caution">
    <text evidence="3">The sequence shown here is derived from an EMBL/GenBank/DDBJ whole genome shotgun (WGS) entry which is preliminary data.</text>
</comment>
<gene>
    <name evidence="3" type="ORF">D6C84_02603</name>
</gene>
<evidence type="ECO:0000256" key="2">
    <source>
        <dbReference type="SAM" id="Phobius"/>
    </source>
</evidence>
<organism evidence="3 4">
    <name type="scientific">Aureobasidium pullulans</name>
    <name type="common">Black yeast</name>
    <name type="synonym">Pullularia pullulans</name>
    <dbReference type="NCBI Taxonomy" id="5580"/>
    <lineage>
        <taxon>Eukaryota</taxon>
        <taxon>Fungi</taxon>
        <taxon>Dikarya</taxon>
        <taxon>Ascomycota</taxon>
        <taxon>Pezizomycotina</taxon>
        <taxon>Dothideomycetes</taxon>
        <taxon>Dothideomycetidae</taxon>
        <taxon>Dothideales</taxon>
        <taxon>Saccotheciaceae</taxon>
        <taxon>Aureobasidium</taxon>
    </lineage>
</organism>
<dbReference type="EMBL" id="QZBT01000024">
    <property type="protein sequence ID" value="THZ86286.1"/>
    <property type="molecule type" value="Genomic_DNA"/>
</dbReference>
<keyword evidence="2" id="KW-0812">Transmembrane</keyword>
<reference evidence="3 4" key="1">
    <citation type="submission" date="2018-10" db="EMBL/GenBank/DDBJ databases">
        <title>Fifty Aureobasidium pullulans genomes reveal a recombining polyextremotolerant generalist.</title>
        <authorList>
            <person name="Gostincar C."/>
            <person name="Turk M."/>
            <person name="Zajc J."/>
            <person name="Gunde-Cimerman N."/>
        </authorList>
    </citation>
    <scope>NUCLEOTIDE SEQUENCE [LARGE SCALE GENOMIC DNA]</scope>
    <source>
        <strain evidence="3 4">EXF-3403</strain>
    </source>
</reference>
<name>A0A4V4L1N7_AURPU</name>
<dbReference type="Proteomes" id="UP000310039">
    <property type="component" value="Unassembled WGS sequence"/>
</dbReference>
<evidence type="ECO:0000313" key="3">
    <source>
        <dbReference type="EMBL" id="THZ86286.1"/>
    </source>
</evidence>
<feature type="compositionally biased region" description="Pro residues" evidence="1">
    <location>
        <begin position="37"/>
        <end position="49"/>
    </location>
</feature>
<feature type="transmembrane region" description="Helical" evidence="2">
    <location>
        <begin position="66"/>
        <end position="90"/>
    </location>
</feature>
<keyword evidence="2" id="KW-0472">Membrane</keyword>
<evidence type="ECO:0000313" key="4">
    <source>
        <dbReference type="Proteomes" id="UP000310039"/>
    </source>
</evidence>
<feature type="region of interest" description="Disordered" evidence="1">
    <location>
        <begin position="1"/>
        <end position="54"/>
    </location>
</feature>
<protein>
    <submittedName>
        <fullName evidence="3">Uncharacterized protein</fullName>
    </submittedName>
</protein>
<dbReference type="AlphaFoldDB" id="A0A4V4L1N7"/>
<accession>A0A4V4L1N7</accession>
<feature type="compositionally biased region" description="Basic and acidic residues" evidence="1">
    <location>
        <begin position="1"/>
        <end position="16"/>
    </location>
</feature>
<keyword evidence="2" id="KW-1133">Transmembrane helix</keyword>
<evidence type="ECO:0000256" key="1">
    <source>
        <dbReference type="SAM" id="MobiDB-lite"/>
    </source>
</evidence>
<proteinExistence type="predicted"/>